<dbReference type="EMBL" id="AAOF01000010">
    <property type="protein sequence ID" value="EAR21294.1"/>
    <property type="molecule type" value="Genomic_DNA"/>
</dbReference>
<name>A4BSM4_9GAMM</name>
<proteinExistence type="predicted"/>
<dbReference type="eggNOG" id="ENOG50334KU">
    <property type="taxonomic scope" value="Bacteria"/>
</dbReference>
<gene>
    <name evidence="1" type="ORF">NB231_08555</name>
</gene>
<dbReference type="AlphaFoldDB" id="A4BSM4"/>
<evidence type="ECO:0000313" key="1">
    <source>
        <dbReference type="EMBL" id="EAR21294.1"/>
    </source>
</evidence>
<evidence type="ECO:0000313" key="2">
    <source>
        <dbReference type="Proteomes" id="UP000003374"/>
    </source>
</evidence>
<comment type="caution">
    <text evidence="1">The sequence shown here is derived from an EMBL/GenBank/DDBJ whole genome shotgun (WGS) entry which is preliminary data.</text>
</comment>
<accession>A4BSM4</accession>
<dbReference type="HOGENOM" id="CLU_2636955_0_0_6"/>
<dbReference type="STRING" id="314278.NB231_08555"/>
<keyword evidence="2" id="KW-1185">Reference proteome</keyword>
<dbReference type="Proteomes" id="UP000003374">
    <property type="component" value="Unassembled WGS sequence"/>
</dbReference>
<protein>
    <submittedName>
        <fullName evidence="1">Uncharacterized protein</fullName>
    </submittedName>
</protein>
<organism evidence="1 2">
    <name type="scientific">Nitrococcus mobilis Nb-231</name>
    <dbReference type="NCBI Taxonomy" id="314278"/>
    <lineage>
        <taxon>Bacteria</taxon>
        <taxon>Pseudomonadati</taxon>
        <taxon>Pseudomonadota</taxon>
        <taxon>Gammaproteobacteria</taxon>
        <taxon>Chromatiales</taxon>
        <taxon>Ectothiorhodospiraceae</taxon>
        <taxon>Nitrococcus</taxon>
    </lineage>
</organism>
<sequence>MATVNFSVPESVKQAFNEAFAGENKSAILTRLMEQAIEERRRQQRRASVVAQLLEARREQAPLSDEAIAKARRQGRP</sequence>
<reference evidence="1 2" key="1">
    <citation type="submission" date="2006-02" db="EMBL/GenBank/DDBJ databases">
        <authorList>
            <person name="Waterbury J."/>
            <person name="Ferriera S."/>
            <person name="Johnson J."/>
            <person name="Kravitz S."/>
            <person name="Halpern A."/>
            <person name="Remington K."/>
            <person name="Beeson K."/>
            <person name="Tran B."/>
            <person name="Rogers Y.-H."/>
            <person name="Friedman R."/>
            <person name="Venter J.C."/>
        </authorList>
    </citation>
    <scope>NUCLEOTIDE SEQUENCE [LARGE SCALE GENOMIC DNA]</scope>
    <source>
        <strain evidence="1 2">Nb-231</strain>
    </source>
</reference>
<dbReference type="RefSeq" id="WP_005001495.1">
    <property type="nucleotide sequence ID" value="NZ_CH672427.1"/>
</dbReference>
<dbReference type="OrthoDB" id="5569740at2"/>